<gene>
    <name evidence="2" type="ORF">THAOC_25948</name>
</gene>
<evidence type="ECO:0000313" key="3">
    <source>
        <dbReference type="Proteomes" id="UP000266841"/>
    </source>
</evidence>
<proteinExistence type="predicted"/>
<dbReference type="AlphaFoldDB" id="K0RQ07"/>
<dbReference type="EMBL" id="AGNL01035835">
    <property type="protein sequence ID" value="EJK54424.1"/>
    <property type="molecule type" value="Genomic_DNA"/>
</dbReference>
<accession>K0RQ07</accession>
<protein>
    <submittedName>
        <fullName evidence="2">Uncharacterized protein</fullName>
    </submittedName>
</protein>
<feature type="region of interest" description="Disordered" evidence="1">
    <location>
        <begin position="1"/>
        <end position="20"/>
    </location>
</feature>
<keyword evidence="3" id="KW-1185">Reference proteome</keyword>
<feature type="region of interest" description="Disordered" evidence="1">
    <location>
        <begin position="45"/>
        <end position="72"/>
    </location>
</feature>
<reference evidence="2 3" key="1">
    <citation type="journal article" date="2012" name="Genome Biol.">
        <title>Genome and low-iron response of an oceanic diatom adapted to chronic iron limitation.</title>
        <authorList>
            <person name="Lommer M."/>
            <person name="Specht M."/>
            <person name="Roy A.S."/>
            <person name="Kraemer L."/>
            <person name="Andreson R."/>
            <person name="Gutowska M.A."/>
            <person name="Wolf J."/>
            <person name="Bergner S.V."/>
            <person name="Schilhabel M.B."/>
            <person name="Klostermeier U.C."/>
            <person name="Beiko R.G."/>
            <person name="Rosenstiel P."/>
            <person name="Hippler M."/>
            <person name="Laroche J."/>
        </authorList>
    </citation>
    <scope>NUCLEOTIDE SEQUENCE [LARGE SCALE GENOMIC DNA]</scope>
    <source>
        <strain evidence="2 3">CCMP1005</strain>
    </source>
</reference>
<evidence type="ECO:0000256" key="1">
    <source>
        <dbReference type="SAM" id="MobiDB-lite"/>
    </source>
</evidence>
<comment type="caution">
    <text evidence="2">The sequence shown here is derived from an EMBL/GenBank/DDBJ whole genome shotgun (WGS) entry which is preliminary data.</text>
</comment>
<organism evidence="2 3">
    <name type="scientific">Thalassiosira oceanica</name>
    <name type="common">Marine diatom</name>
    <dbReference type="NCBI Taxonomy" id="159749"/>
    <lineage>
        <taxon>Eukaryota</taxon>
        <taxon>Sar</taxon>
        <taxon>Stramenopiles</taxon>
        <taxon>Ochrophyta</taxon>
        <taxon>Bacillariophyta</taxon>
        <taxon>Coscinodiscophyceae</taxon>
        <taxon>Thalassiosirophycidae</taxon>
        <taxon>Thalassiosirales</taxon>
        <taxon>Thalassiosiraceae</taxon>
        <taxon>Thalassiosira</taxon>
    </lineage>
</organism>
<feature type="non-terminal residue" evidence="2">
    <location>
        <position position="1"/>
    </location>
</feature>
<evidence type="ECO:0000313" key="2">
    <source>
        <dbReference type="EMBL" id="EJK54424.1"/>
    </source>
</evidence>
<dbReference type="Proteomes" id="UP000266841">
    <property type="component" value="Unassembled WGS sequence"/>
</dbReference>
<sequence length="92" mass="10048">PWSAADSSPESDRSQSCADDALHWPEHTLLRTMAIILSWDMRKVTGEEEDNPTKPTAASFLEGPDPHLMPEKQATINTGDVLSFPDSSGVIL</sequence>
<name>K0RQ07_THAOC</name>